<keyword evidence="2" id="KW-1185">Reference proteome</keyword>
<organism evidence="1 2">
    <name type="scientific">Bradyrhizobium retamae</name>
    <dbReference type="NCBI Taxonomy" id="1300035"/>
    <lineage>
        <taxon>Bacteria</taxon>
        <taxon>Pseudomonadati</taxon>
        <taxon>Pseudomonadota</taxon>
        <taxon>Alphaproteobacteria</taxon>
        <taxon>Hyphomicrobiales</taxon>
        <taxon>Nitrobacteraceae</taxon>
        <taxon>Bradyrhizobium</taxon>
    </lineage>
</organism>
<dbReference type="EMBL" id="LLYA01000170">
    <property type="protein sequence ID" value="KRR21740.1"/>
    <property type="molecule type" value="Genomic_DNA"/>
</dbReference>
<reference evidence="1 2" key="1">
    <citation type="submission" date="2014-03" db="EMBL/GenBank/DDBJ databases">
        <title>Bradyrhizobium valentinum sp. nov., isolated from effective nodules of Lupinus mariae-josephae, a lupine endemic of basic-lime soils in Eastern Spain.</title>
        <authorList>
            <person name="Duran D."/>
            <person name="Rey L."/>
            <person name="Navarro A."/>
            <person name="Busquets A."/>
            <person name="Imperial J."/>
            <person name="Ruiz-Argueso T."/>
        </authorList>
    </citation>
    <scope>NUCLEOTIDE SEQUENCE [LARGE SCALE GENOMIC DNA]</scope>
    <source>
        <strain evidence="1 2">Ro19</strain>
    </source>
</reference>
<dbReference type="AlphaFoldDB" id="A0A0R3MPW4"/>
<accession>A0A0R3MPW4</accession>
<sequence length="84" mass="9087">MERAGGVLRLRPRLAALDQSAAGLSDFGKDGFDGGYADNREPPGLAFIALKNMQNLRICHASMPLAFGRWPVLGCRRVLKSAES</sequence>
<evidence type="ECO:0000313" key="1">
    <source>
        <dbReference type="EMBL" id="KRR21740.1"/>
    </source>
</evidence>
<gene>
    <name evidence="1" type="ORF">CQ13_06740</name>
</gene>
<comment type="caution">
    <text evidence="1">The sequence shown here is derived from an EMBL/GenBank/DDBJ whole genome shotgun (WGS) entry which is preliminary data.</text>
</comment>
<name>A0A0R3MPW4_9BRAD</name>
<dbReference type="Proteomes" id="UP000052023">
    <property type="component" value="Unassembled WGS sequence"/>
</dbReference>
<proteinExistence type="predicted"/>
<evidence type="ECO:0000313" key="2">
    <source>
        <dbReference type="Proteomes" id="UP000052023"/>
    </source>
</evidence>
<protein>
    <submittedName>
        <fullName evidence="1">Uncharacterized protein</fullName>
    </submittedName>
</protein>